<dbReference type="GO" id="GO:0009252">
    <property type="term" value="P:peptidoglycan biosynthetic process"/>
    <property type="evidence" value="ECO:0007669"/>
    <property type="project" value="UniProtKB-KW"/>
</dbReference>
<evidence type="ECO:0000256" key="7">
    <source>
        <dbReference type="ARBA" id="ARBA00022801"/>
    </source>
</evidence>
<feature type="transmembrane region" description="Helical" evidence="14">
    <location>
        <begin position="195"/>
        <end position="213"/>
    </location>
</feature>
<evidence type="ECO:0000256" key="5">
    <source>
        <dbReference type="ARBA" id="ARBA00022475"/>
    </source>
</evidence>
<evidence type="ECO:0000256" key="10">
    <source>
        <dbReference type="ARBA" id="ARBA00023251"/>
    </source>
</evidence>
<dbReference type="GO" id="GO:0046677">
    <property type="term" value="P:response to antibiotic"/>
    <property type="evidence" value="ECO:0007669"/>
    <property type="project" value="UniProtKB-UniRule"/>
</dbReference>
<evidence type="ECO:0000256" key="13">
    <source>
        <dbReference type="ARBA" id="ARBA00047594"/>
    </source>
</evidence>
<comment type="miscellaneous">
    <text evidence="14">Bacitracin is thought to be involved in the inhibition of peptidoglycan synthesis by sequestering undecaprenyl diphosphate, thereby reducing the pool of lipid carrier available.</text>
</comment>
<dbReference type="NCBIfam" id="TIGR00753">
    <property type="entry name" value="undec_PP_bacA"/>
    <property type="match status" value="1"/>
</dbReference>
<comment type="caution">
    <text evidence="15">The sequence shown here is derived from an EMBL/GenBank/DDBJ whole genome shotgun (WGS) entry which is preliminary data.</text>
</comment>
<dbReference type="Proteomes" id="UP000073923">
    <property type="component" value="Unassembled WGS sequence"/>
</dbReference>
<dbReference type="AlphaFoldDB" id="A0A147IW90"/>
<keyword evidence="14" id="KW-0133">Cell shape</keyword>
<dbReference type="OrthoDB" id="9808289at2"/>
<protein>
    <recommendedName>
        <fullName evidence="4 14">Undecaprenyl-diphosphatase</fullName>
        <ecNumber evidence="3 14">3.6.1.27</ecNumber>
    </recommendedName>
    <alternativeName>
        <fullName evidence="12 14">Bacitracin resistance protein</fullName>
    </alternativeName>
    <alternativeName>
        <fullName evidence="11 14">Undecaprenyl pyrophosphate phosphatase</fullName>
    </alternativeName>
</protein>
<dbReference type="InterPro" id="IPR003824">
    <property type="entry name" value="UppP"/>
</dbReference>
<dbReference type="GO" id="GO:0071555">
    <property type="term" value="P:cell wall organization"/>
    <property type="evidence" value="ECO:0007669"/>
    <property type="project" value="UniProtKB-KW"/>
</dbReference>
<feature type="transmembrane region" description="Helical" evidence="14">
    <location>
        <begin position="56"/>
        <end position="74"/>
    </location>
</feature>
<evidence type="ECO:0000256" key="6">
    <source>
        <dbReference type="ARBA" id="ARBA00022692"/>
    </source>
</evidence>
<keyword evidence="9 14" id="KW-0472">Membrane</keyword>
<dbReference type="EC" id="3.6.1.27" evidence="3 14"/>
<keyword evidence="8 14" id="KW-1133">Transmembrane helix</keyword>
<dbReference type="PANTHER" id="PTHR30622:SF3">
    <property type="entry name" value="UNDECAPRENYL-DIPHOSPHATASE"/>
    <property type="match status" value="1"/>
</dbReference>
<evidence type="ECO:0000256" key="2">
    <source>
        <dbReference type="ARBA" id="ARBA00010621"/>
    </source>
</evidence>
<keyword evidence="6 14" id="KW-0812">Transmembrane</keyword>
<dbReference type="PANTHER" id="PTHR30622">
    <property type="entry name" value="UNDECAPRENYL-DIPHOSPHATASE"/>
    <property type="match status" value="1"/>
</dbReference>
<feature type="transmembrane region" description="Helical" evidence="14">
    <location>
        <begin position="233"/>
        <end position="252"/>
    </location>
</feature>
<evidence type="ECO:0000313" key="15">
    <source>
        <dbReference type="EMBL" id="KTU00007.1"/>
    </source>
</evidence>
<keyword evidence="10 14" id="KW-0046">Antibiotic resistance</keyword>
<dbReference type="GO" id="GO:0005886">
    <property type="term" value="C:plasma membrane"/>
    <property type="evidence" value="ECO:0007669"/>
    <property type="project" value="UniProtKB-SubCell"/>
</dbReference>
<feature type="transmembrane region" description="Helical" evidence="14">
    <location>
        <begin position="164"/>
        <end position="188"/>
    </location>
</feature>
<dbReference type="GO" id="GO:0050380">
    <property type="term" value="F:undecaprenyl-diphosphatase activity"/>
    <property type="evidence" value="ECO:0007669"/>
    <property type="project" value="UniProtKB-UniRule"/>
</dbReference>
<dbReference type="GO" id="GO:0008360">
    <property type="term" value="P:regulation of cell shape"/>
    <property type="evidence" value="ECO:0007669"/>
    <property type="project" value="UniProtKB-KW"/>
</dbReference>
<dbReference type="PATRIC" id="fig|172044.3.peg.772"/>
<keyword evidence="14" id="KW-0961">Cell wall biogenesis/degradation</keyword>
<evidence type="ECO:0000256" key="3">
    <source>
        <dbReference type="ARBA" id="ARBA00012374"/>
    </source>
</evidence>
<keyword evidence="5 14" id="KW-1003">Cell membrane</keyword>
<dbReference type="NCBIfam" id="NF001389">
    <property type="entry name" value="PRK00281.1-2"/>
    <property type="match status" value="1"/>
</dbReference>
<evidence type="ECO:0000256" key="1">
    <source>
        <dbReference type="ARBA" id="ARBA00004651"/>
    </source>
</evidence>
<reference evidence="15 16" key="1">
    <citation type="journal article" date="2016" name="Front. Microbiol.">
        <title>Genomic Resource of Rice Seed Associated Bacteria.</title>
        <authorList>
            <person name="Midha S."/>
            <person name="Bansal K."/>
            <person name="Sharma S."/>
            <person name="Kumar N."/>
            <person name="Patil P.P."/>
            <person name="Chaudhry V."/>
            <person name="Patil P.B."/>
        </authorList>
    </citation>
    <scope>NUCLEOTIDE SEQUENCE [LARGE SCALE GENOMIC DNA]</scope>
    <source>
        <strain evidence="15 16">NS355</strain>
    </source>
</reference>
<feature type="transmembrane region" description="Helical" evidence="14">
    <location>
        <begin position="31"/>
        <end position="49"/>
    </location>
</feature>
<evidence type="ECO:0000256" key="12">
    <source>
        <dbReference type="ARBA" id="ARBA00032932"/>
    </source>
</evidence>
<dbReference type="HAMAP" id="MF_01006">
    <property type="entry name" value="Undec_diphosphatase"/>
    <property type="match status" value="1"/>
</dbReference>
<dbReference type="NCBIfam" id="NF001390">
    <property type="entry name" value="PRK00281.1-4"/>
    <property type="match status" value="1"/>
</dbReference>
<comment type="similarity">
    <text evidence="2 14">Belongs to the UppP family.</text>
</comment>
<gene>
    <name evidence="14" type="primary">uppP</name>
    <name evidence="15" type="ORF">NS355_05320</name>
</gene>
<name>A0A147IW90_9SPHN</name>
<organism evidence="15 16">
    <name type="scientific">Sphingomonas yabuuchiae</name>
    <dbReference type="NCBI Taxonomy" id="172044"/>
    <lineage>
        <taxon>Bacteria</taxon>
        <taxon>Pseudomonadati</taxon>
        <taxon>Pseudomonadota</taxon>
        <taxon>Alphaproteobacteria</taxon>
        <taxon>Sphingomonadales</taxon>
        <taxon>Sphingomonadaceae</taxon>
        <taxon>Sphingomonas</taxon>
    </lineage>
</organism>
<evidence type="ECO:0000256" key="14">
    <source>
        <dbReference type="HAMAP-Rule" id="MF_01006"/>
    </source>
</evidence>
<comment type="subcellular location">
    <subcellularLocation>
        <location evidence="1 14">Cell membrane</location>
        <topology evidence="1 14">Multi-pass membrane protein</topology>
    </subcellularLocation>
</comment>
<feature type="transmembrane region" description="Helical" evidence="14">
    <location>
        <begin position="94"/>
        <end position="113"/>
    </location>
</feature>
<evidence type="ECO:0000256" key="9">
    <source>
        <dbReference type="ARBA" id="ARBA00023136"/>
    </source>
</evidence>
<sequence length="281" mass="29486">MAAGLSLLVGTRVNDLIAAIILGIVEGVTEFLPVSSTGHLILAGALLGYDDARWQMFNIVIQLGAILAVVVLYWRTFWTVMVGLAKRDPGSVRFVRNLLIAFIPAAVIGVLAKKHIEALLLQPKVVAVALIVGGIAILVIERVVKPGTTRGIAAVPARTALGVGFLQCLAMIPGVSRSGATILGALTLGVERRTAAEFSFFLAIPTMLGASVVETAGHLDAMRAGNSVGPLEIAVGFVVAFIVALLVVRWFVGIVGRHGFGPFAWYRIVAGSIALALLTLH</sequence>
<dbReference type="Pfam" id="PF02673">
    <property type="entry name" value="BacA"/>
    <property type="match status" value="1"/>
</dbReference>
<comment type="function">
    <text evidence="14">Catalyzes the dephosphorylation of undecaprenyl diphosphate (UPP). Confers resistance to bacitracin.</text>
</comment>
<feature type="transmembrane region" description="Helical" evidence="14">
    <location>
        <begin position="125"/>
        <end position="144"/>
    </location>
</feature>
<evidence type="ECO:0000256" key="11">
    <source>
        <dbReference type="ARBA" id="ARBA00032707"/>
    </source>
</evidence>
<comment type="catalytic activity">
    <reaction evidence="13 14">
        <text>di-trans,octa-cis-undecaprenyl diphosphate + H2O = di-trans,octa-cis-undecaprenyl phosphate + phosphate + H(+)</text>
        <dbReference type="Rhea" id="RHEA:28094"/>
        <dbReference type="ChEBI" id="CHEBI:15377"/>
        <dbReference type="ChEBI" id="CHEBI:15378"/>
        <dbReference type="ChEBI" id="CHEBI:43474"/>
        <dbReference type="ChEBI" id="CHEBI:58405"/>
        <dbReference type="ChEBI" id="CHEBI:60392"/>
        <dbReference type="EC" id="3.6.1.27"/>
    </reaction>
</comment>
<keyword evidence="14" id="KW-0573">Peptidoglycan synthesis</keyword>
<keyword evidence="7 14" id="KW-0378">Hydrolase</keyword>
<evidence type="ECO:0000256" key="4">
    <source>
        <dbReference type="ARBA" id="ARBA00021581"/>
    </source>
</evidence>
<feature type="transmembrane region" description="Helical" evidence="14">
    <location>
        <begin position="264"/>
        <end position="280"/>
    </location>
</feature>
<proteinExistence type="inferred from homology"/>
<accession>A0A147IW90</accession>
<dbReference type="EMBL" id="LDTF01000018">
    <property type="protein sequence ID" value="KTU00007.1"/>
    <property type="molecule type" value="Genomic_DNA"/>
</dbReference>
<evidence type="ECO:0000313" key="16">
    <source>
        <dbReference type="Proteomes" id="UP000073923"/>
    </source>
</evidence>
<evidence type="ECO:0000256" key="8">
    <source>
        <dbReference type="ARBA" id="ARBA00022989"/>
    </source>
</evidence>